<feature type="non-terminal residue" evidence="2">
    <location>
        <position position="172"/>
    </location>
</feature>
<dbReference type="Proteomes" id="UP000601435">
    <property type="component" value="Unassembled WGS sequence"/>
</dbReference>
<feature type="compositionally biased region" description="Basic and acidic residues" evidence="1">
    <location>
        <begin position="135"/>
        <end position="172"/>
    </location>
</feature>
<sequence>MRLPTLDIFPAADTGKDSRSWRTVSYNNKEEGSKWWKDQWYGGSSSEQHDGKNGKSRGWYDSWSRKDDDWRDHGSRSKWNDESSWRDWTRRDDDWDDGDAAFSDTRASNRIWRTSHRDPEDVNDEYGEASQNSDNFEHGMTEEKKEEEFMPWKRREEEKENEAGKDDNLGVK</sequence>
<reference evidence="2" key="1">
    <citation type="submission" date="2021-02" db="EMBL/GenBank/DDBJ databases">
        <authorList>
            <person name="Dougan E. K."/>
            <person name="Rhodes N."/>
            <person name="Thang M."/>
            <person name="Chan C."/>
        </authorList>
    </citation>
    <scope>NUCLEOTIDE SEQUENCE</scope>
</reference>
<dbReference type="EMBL" id="CAJNJA010048008">
    <property type="protein sequence ID" value="CAE7828151.1"/>
    <property type="molecule type" value="Genomic_DNA"/>
</dbReference>
<keyword evidence="3" id="KW-1185">Reference proteome</keyword>
<protein>
    <submittedName>
        <fullName evidence="2">Uncharacterized protein</fullName>
    </submittedName>
</protein>
<evidence type="ECO:0000313" key="3">
    <source>
        <dbReference type="Proteomes" id="UP000601435"/>
    </source>
</evidence>
<proteinExistence type="predicted"/>
<name>A0A812ZJ09_9DINO</name>
<feature type="non-terminal residue" evidence="2">
    <location>
        <position position="1"/>
    </location>
</feature>
<organism evidence="2 3">
    <name type="scientific">Symbiodinium necroappetens</name>
    <dbReference type="NCBI Taxonomy" id="1628268"/>
    <lineage>
        <taxon>Eukaryota</taxon>
        <taxon>Sar</taxon>
        <taxon>Alveolata</taxon>
        <taxon>Dinophyceae</taxon>
        <taxon>Suessiales</taxon>
        <taxon>Symbiodiniaceae</taxon>
        <taxon>Symbiodinium</taxon>
    </lineage>
</organism>
<evidence type="ECO:0000313" key="2">
    <source>
        <dbReference type="EMBL" id="CAE7828151.1"/>
    </source>
</evidence>
<gene>
    <name evidence="2" type="ORF">SNEC2469_LOCUS24738</name>
</gene>
<accession>A0A812ZJ09</accession>
<dbReference type="AlphaFoldDB" id="A0A812ZJ09"/>
<feature type="region of interest" description="Disordered" evidence="1">
    <location>
        <begin position="37"/>
        <end position="172"/>
    </location>
</feature>
<evidence type="ECO:0000256" key="1">
    <source>
        <dbReference type="SAM" id="MobiDB-lite"/>
    </source>
</evidence>
<comment type="caution">
    <text evidence="2">The sequence shown here is derived from an EMBL/GenBank/DDBJ whole genome shotgun (WGS) entry which is preliminary data.</text>
</comment>
<feature type="compositionally biased region" description="Basic and acidic residues" evidence="1">
    <location>
        <begin position="63"/>
        <end position="93"/>
    </location>
</feature>